<proteinExistence type="predicted"/>
<organism evidence="2 3">
    <name type="scientific">Candidatus Magasanikbacteria bacterium CG1_02_32_51</name>
    <dbReference type="NCBI Taxonomy" id="1805238"/>
    <lineage>
        <taxon>Bacteria</taxon>
        <taxon>Candidatus Magasanikiibacteriota</taxon>
    </lineage>
</organism>
<dbReference type="PANTHER" id="PTHR44103:SF1">
    <property type="entry name" value="PROPROTEIN CONVERTASE P"/>
    <property type="match status" value="1"/>
</dbReference>
<dbReference type="STRING" id="1805238.AUJ23_00205"/>
<evidence type="ECO:0000256" key="1">
    <source>
        <dbReference type="ARBA" id="ARBA00022729"/>
    </source>
</evidence>
<reference evidence="2 3" key="1">
    <citation type="journal article" date="2016" name="Environ. Microbiol.">
        <title>Genomic resolution of a cold subsurface aquifer community provides metabolic insights for novel microbes adapted to high CO concentrations.</title>
        <authorList>
            <person name="Probst A.J."/>
            <person name="Castelle C.J."/>
            <person name="Singh A."/>
            <person name="Brown C.T."/>
            <person name="Anantharaman K."/>
            <person name="Sharon I."/>
            <person name="Hug L.A."/>
            <person name="Burstein D."/>
            <person name="Emerson J.B."/>
            <person name="Thomas B.C."/>
            <person name="Banfield J.F."/>
        </authorList>
    </citation>
    <scope>NUCLEOTIDE SEQUENCE [LARGE SCALE GENOMIC DNA]</scope>
    <source>
        <strain evidence="2">CG1_02_32_51</strain>
    </source>
</reference>
<gene>
    <name evidence="2" type="ORF">AUJ23_00205</name>
</gene>
<protein>
    <submittedName>
        <fullName evidence="2">Uncharacterized protein</fullName>
    </submittedName>
</protein>
<dbReference type="InterPro" id="IPR028994">
    <property type="entry name" value="Integrin_alpha_N"/>
</dbReference>
<dbReference type="InterPro" id="IPR013517">
    <property type="entry name" value="FG-GAP"/>
</dbReference>
<comment type="caution">
    <text evidence="2">The sequence shown here is derived from an EMBL/GenBank/DDBJ whole genome shotgun (WGS) entry which is preliminary data.</text>
</comment>
<dbReference type="EMBL" id="MNVC01000002">
    <property type="protein sequence ID" value="OIO20528.1"/>
    <property type="molecule type" value="Genomic_DNA"/>
</dbReference>
<evidence type="ECO:0000313" key="2">
    <source>
        <dbReference type="EMBL" id="OIO20528.1"/>
    </source>
</evidence>
<dbReference type="InterPro" id="IPR029455">
    <property type="entry name" value="GHL15"/>
</dbReference>
<name>A0A1J4U9H5_9BACT</name>
<dbReference type="AlphaFoldDB" id="A0A1J4U9H5"/>
<dbReference type="Gene3D" id="2.130.10.130">
    <property type="entry name" value="Integrin alpha, N-terminal"/>
    <property type="match status" value="1"/>
</dbReference>
<dbReference type="Pfam" id="PF01839">
    <property type="entry name" value="FG-GAP"/>
    <property type="match status" value="1"/>
</dbReference>
<dbReference type="Proteomes" id="UP000181941">
    <property type="component" value="Unassembled WGS sequence"/>
</dbReference>
<evidence type="ECO:0000313" key="3">
    <source>
        <dbReference type="Proteomes" id="UP000181941"/>
    </source>
</evidence>
<dbReference type="PANTHER" id="PTHR44103">
    <property type="entry name" value="PROPROTEIN CONVERTASE P"/>
    <property type="match status" value="1"/>
</dbReference>
<dbReference type="SUPFAM" id="SSF69318">
    <property type="entry name" value="Integrin alpha N-terminal domain"/>
    <property type="match status" value="1"/>
</dbReference>
<keyword evidence="1" id="KW-0732">Signal</keyword>
<accession>A0A1J4U9H5</accession>
<sequence length="676" mass="77225">MKKKDKLFFIKKKISICLLIFVFNFVFIFSIAKTVFAKVNSPKLANYYLNWDMTEVQAKELSKWDLVVLDMEVQARHPDLLQKMRVWNPNIILLVYITPQEIVKDASSSYSIMRKKLVSGIYDDWYLKDNNGNKLSWWPTTYLLNITDDAPVHNGERLNDYMARFVTQNLLSSGFWDGVFYDNSWDNITWFAGKNIDLSNYGKVSVDLDNKWREGLISIYNQTRNLYGKSVILLGNNHNALYLQELNGKLLENFSSTDWSSIMNTLKKLVQEHTSPQISFVNSNTYNTGVQNYQDMRFGLASSLLENTYFSYDNGDTNHGQTWWYDEYNINLGQPIAEASSQNSYNTYKPDVWERNFENGLAIVNSTNSKQKINLDGEYEKIHGIQDSKINDGSIVNQVNVASNDGLILLKTFDKLNDILFTNGSFLRFFRPDGMRVRNGFFSFDDQYKGGDKIAYIDLDKNGKRDLLVAHENRIDTWRDDGQKYFKIYPFATGYMGKMNVAIGDLQGYGLSEIFVAPSKGISQPIKIYSIYGEEKRTDFYPFGRDYTGGYSLTIGDVDGDGFQELVIGRGGDKTQVYIYDKDLKLKNEFTPFESNFKSGVNVATGDLDGNKIDEIIVGRGDDGKPEIKVFDISGKLLFQSFTAYNSFVNSGIDVKALDVDFDGKDDIVTMSEGAF</sequence>
<dbReference type="Pfam" id="PF14885">
    <property type="entry name" value="GHL15"/>
    <property type="match status" value="1"/>
</dbReference>